<organism evidence="1 2">
    <name type="scientific">Pseudokineococcus basanitobsidens</name>
    <dbReference type="NCBI Taxonomy" id="1926649"/>
    <lineage>
        <taxon>Bacteria</taxon>
        <taxon>Bacillati</taxon>
        <taxon>Actinomycetota</taxon>
        <taxon>Actinomycetes</taxon>
        <taxon>Kineosporiales</taxon>
        <taxon>Kineosporiaceae</taxon>
        <taxon>Pseudokineococcus</taxon>
    </lineage>
</organism>
<keyword evidence="2" id="KW-1185">Reference proteome</keyword>
<dbReference type="Gene3D" id="3.40.50.150">
    <property type="entry name" value="Vaccinia Virus protein VP39"/>
    <property type="match status" value="1"/>
</dbReference>
<reference evidence="1 2" key="1">
    <citation type="journal article" date="2017" name="Int. J. Syst. Evol. Microbiol.">
        <title>Pseudokineococcus basanitobsidens sp. nov., isolated from volcanic rock.</title>
        <authorList>
            <person name="Lee D.W."/>
            <person name="Park M.Y."/>
            <person name="Kim J.J."/>
            <person name="Kim B.S."/>
        </authorList>
    </citation>
    <scope>NUCLEOTIDE SEQUENCE [LARGE SCALE GENOMIC DNA]</scope>
    <source>
        <strain evidence="1 2">DSM 103726</strain>
    </source>
</reference>
<gene>
    <name evidence="1" type="ORF">WDZ17_10785</name>
</gene>
<proteinExistence type="predicted"/>
<protein>
    <submittedName>
        <fullName evidence="1">Uncharacterized protein</fullName>
    </submittedName>
</protein>
<sequence length="115" mass="12149">MRADAEQVPARRLTDALGGPADAVLAPYALSLMPDRRRAWATALAAARPGARVAVVDTTLADGALPLRLASRLACTLGGVDVRARPWELVEELADVEARTFLRGHVEVRAATVPG</sequence>
<evidence type="ECO:0000313" key="2">
    <source>
        <dbReference type="Proteomes" id="UP001387100"/>
    </source>
</evidence>
<dbReference type="RefSeq" id="WP_339575160.1">
    <property type="nucleotide sequence ID" value="NZ_JBBIAA010000011.1"/>
</dbReference>
<dbReference type="SUPFAM" id="SSF53335">
    <property type="entry name" value="S-adenosyl-L-methionine-dependent methyltransferases"/>
    <property type="match status" value="1"/>
</dbReference>
<evidence type="ECO:0000313" key="1">
    <source>
        <dbReference type="EMBL" id="MEJ5945776.1"/>
    </source>
</evidence>
<accession>A0ABU8RL15</accession>
<dbReference type="InterPro" id="IPR029063">
    <property type="entry name" value="SAM-dependent_MTases_sf"/>
</dbReference>
<comment type="caution">
    <text evidence="1">The sequence shown here is derived from an EMBL/GenBank/DDBJ whole genome shotgun (WGS) entry which is preliminary data.</text>
</comment>
<dbReference type="EMBL" id="JBBIAA010000011">
    <property type="protein sequence ID" value="MEJ5945776.1"/>
    <property type="molecule type" value="Genomic_DNA"/>
</dbReference>
<name>A0ABU8RL15_9ACTN</name>
<dbReference type="Proteomes" id="UP001387100">
    <property type="component" value="Unassembled WGS sequence"/>
</dbReference>